<feature type="transmembrane region" description="Helical" evidence="5">
    <location>
        <begin position="6"/>
        <end position="24"/>
    </location>
</feature>
<keyword evidence="2 5" id="KW-0812">Transmembrane</keyword>
<protein>
    <submittedName>
        <fullName evidence="6">Membrane protein required for colicin V production</fullName>
    </submittedName>
</protein>
<feature type="transmembrane region" description="Helical" evidence="5">
    <location>
        <begin position="97"/>
        <end position="119"/>
    </location>
</feature>
<evidence type="ECO:0000256" key="3">
    <source>
        <dbReference type="ARBA" id="ARBA00022989"/>
    </source>
</evidence>
<evidence type="ECO:0000256" key="2">
    <source>
        <dbReference type="ARBA" id="ARBA00022692"/>
    </source>
</evidence>
<feature type="transmembrane region" description="Helical" evidence="5">
    <location>
        <begin position="64"/>
        <end position="85"/>
    </location>
</feature>
<comment type="subcellular location">
    <subcellularLocation>
        <location evidence="1">Membrane</location>
        <topology evidence="1">Multi-pass membrane protein</topology>
    </subcellularLocation>
</comment>
<evidence type="ECO:0000256" key="4">
    <source>
        <dbReference type="ARBA" id="ARBA00023136"/>
    </source>
</evidence>
<evidence type="ECO:0000256" key="1">
    <source>
        <dbReference type="ARBA" id="ARBA00004141"/>
    </source>
</evidence>
<dbReference type="InterPro" id="IPR052719">
    <property type="entry name" value="CvpA-like"/>
</dbReference>
<dbReference type="RefSeq" id="WP_183633552.1">
    <property type="nucleotide sequence ID" value="NZ_BAABLE010000011.1"/>
</dbReference>
<evidence type="ECO:0000313" key="6">
    <source>
        <dbReference type="EMBL" id="MBB4012104.1"/>
    </source>
</evidence>
<dbReference type="Pfam" id="PF02674">
    <property type="entry name" value="Colicin_V"/>
    <property type="match status" value="1"/>
</dbReference>
<evidence type="ECO:0000256" key="5">
    <source>
        <dbReference type="SAM" id="Phobius"/>
    </source>
</evidence>
<sequence>MTGFDYVVVSILLISLAIGAWRGLVSEVLALLAWVIAFLVAKHFSGLVEPLFSSVSSEPLIRQAGSFALLFIASLLVLGLLRLLLREALHAVGLGLADRMLGALFGLVRGLLMVFLLVLLGGLTEFPKQPWWYSAMFAPPLETAVLTTMPWMPEQLAKRIKFR</sequence>
<dbReference type="Proteomes" id="UP000561045">
    <property type="component" value="Unassembled WGS sequence"/>
</dbReference>
<dbReference type="EMBL" id="JACIET010000001">
    <property type="protein sequence ID" value="MBB4012104.1"/>
    <property type="molecule type" value="Genomic_DNA"/>
</dbReference>
<proteinExistence type="predicted"/>
<dbReference type="PANTHER" id="PTHR36926:SF1">
    <property type="entry name" value="COLICIN V PRODUCTION PROTEIN"/>
    <property type="match status" value="1"/>
</dbReference>
<organism evidence="6 7">
    <name type="scientific">Niveibacterium umoris</name>
    <dbReference type="NCBI Taxonomy" id="1193620"/>
    <lineage>
        <taxon>Bacteria</taxon>
        <taxon>Pseudomonadati</taxon>
        <taxon>Pseudomonadota</taxon>
        <taxon>Betaproteobacteria</taxon>
        <taxon>Rhodocyclales</taxon>
        <taxon>Rhodocyclaceae</taxon>
        <taxon>Niveibacterium</taxon>
    </lineage>
</organism>
<feature type="transmembrane region" description="Helical" evidence="5">
    <location>
        <begin position="31"/>
        <end position="52"/>
    </location>
</feature>
<keyword evidence="7" id="KW-1185">Reference proteome</keyword>
<comment type="caution">
    <text evidence="6">The sequence shown here is derived from an EMBL/GenBank/DDBJ whole genome shotgun (WGS) entry which is preliminary data.</text>
</comment>
<gene>
    <name evidence="6" type="ORF">GGR36_001412</name>
</gene>
<reference evidence="6 7" key="1">
    <citation type="submission" date="2020-08" db="EMBL/GenBank/DDBJ databases">
        <title>Genomic Encyclopedia of Type Strains, Phase IV (KMG-IV): sequencing the most valuable type-strain genomes for metagenomic binning, comparative biology and taxonomic classification.</title>
        <authorList>
            <person name="Goeker M."/>
        </authorList>
    </citation>
    <scope>NUCLEOTIDE SEQUENCE [LARGE SCALE GENOMIC DNA]</scope>
    <source>
        <strain evidence="6 7">DSM 106739</strain>
    </source>
</reference>
<dbReference type="PANTHER" id="PTHR36926">
    <property type="entry name" value="COLICIN V PRODUCTION PROTEIN"/>
    <property type="match status" value="1"/>
</dbReference>
<dbReference type="InterPro" id="IPR003825">
    <property type="entry name" value="Colicin-V_CvpA"/>
</dbReference>
<dbReference type="GO" id="GO:0016020">
    <property type="term" value="C:membrane"/>
    <property type="evidence" value="ECO:0007669"/>
    <property type="project" value="UniProtKB-SubCell"/>
</dbReference>
<keyword evidence="3 5" id="KW-1133">Transmembrane helix</keyword>
<keyword evidence="4 5" id="KW-0472">Membrane</keyword>
<dbReference type="GO" id="GO:0009403">
    <property type="term" value="P:toxin biosynthetic process"/>
    <property type="evidence" value="ECO:0007669"/>
    <property type="project" value="InterPro"/>
</dbReference>
<accession>A0A840BIE8</accession>
<dbReference type="AlphaFoldDB" id="A0A840BIE8"/>
<name>A0A840BIE8_9RHOO</name>
<evidence type="ECO:0000313" key="7">
    <source>
        <dbReference type="Proteomes" id="UP000561045"/>
    </source>
</evidence>